<name>A0ABT3IFD3_9BACT</name>
<reference evidence="1 2" key="1">
    <citation type="submission" date="2022-10" db="EMBL/GenBank/DDBJ databases">
        <title>Chitinophaga nivalis PC15 sp. nov., isolated from Pyeongchang county, South Korea.</title>
        <authorList>
            <person name="Trinh H.N."/>
        </authorList>
    </citation>
    <scope>NUCLEOTIDE SEQUENCE [LARGE SCALE GENOMIC DNA]</scope>
    <source>
        <strain evidence="1 2">PC14</strain>
    </source>
</reference>
<comment type="caution">
    <text evidence="1">The sequence shown here is derived from an EMBL/GenBank/DDBJ whole genome shotgun (WGS) entry which is preliminary data.</text>
</comment>
<dbReference type="Proteomes" id="UP001207742">
    <property type="component" value="Unassembled WGS sequence"/>
</dbReference>
<evidence type="ECO:0008006" key="3">
    <source>
        <dbReference type="Google" id="ProtNLM"/>
    </source>
</evidence>
<proteinExistence type="predicted"/>
<sequence length="370" mass="41317">MFKLTCQIIIGSYSFTQVNEVKIKRSIHSFVDTASIKIPATARLHTSGDLKTVSVNNAAASFMNEGDPVEIWLGYNQELQLEFSGFVKRVNAATPCEIECEGYSWPLRRKIILQNFKGKTLQAMLEHATADTGIRLSENIPNIKLNQCLFENQNGTEVLDWIKKNLFLTVYFSGNVLYAGLAYVELPQIAQAPKEGRKPIDGKLPALTFEREKQPVRYDMGWNVIKDDQLKFRKAADVKLQIRAVTFDKNNTPVTASFGDSKDPIRTIFVPYVSAATTLRELAAGKLNELKYDGYEGKITTFLQPFSQPGTEAKITDRQYKEREGTYLLESTEVTFGTGGARRICEVGVKISKKDEQTTGTVAGGTAENQ</sequence>
<dbReference type="EMBL" id="JAPDNS010000001">
    <property type="protein sequence ID" value="MCW3482667.1"/>
    <property type="molecule type" value="Genomic_DNA"/>
</dbReference>
<dbReference type="SUPFAM" id="SSF69279">
    <property type="entry name" value="Phage tail proteins"/>
    <property type="match status" value="1"/>
</dbReference>
<evidence type="ECO:0000313" key="2">
    <source>
        <dbReference type="Proteomes" id="UP001207742"/>
    </source>
</evidence>
<gene>
    <name evidence="1" type="ORF">OL497_02105</name>
</gene>
<evidence type="ECO:0000313" key="1">
    <source>
        <dbReference type="EMBL" id="MCW3482667.1"/>
    </source>
</evidence>
<protein>
    <recommendedName>
        <fullName evidence="3">Phage protein D</fullName>
    </recommendedName>
</protein>
<dbReference type="RefSeq" id="WP_264727267.1">
    <property type="nucleotide sequence ID" value="NZ_JAPDNR010000001.1"/>
</dbReference>
<accession>A0ABT3IFD3</accession>
<organism evidence="1 2">
    <name type="scientific">Chitinophaga nivalis</name>
    <dbReference type="NCBI Taxonomy" id="2991709"/>
    <lineage>
        <taxon>Bacteria</taxon>
        <taxon>Pseudomonadati</taxon>
        <taxon>Bacteroidota</taxon>
        <taxon>Chitinophagia</taxon>
        <taxon>Chitinophagales</taxon>
        <taxon>Chitinophagaceae</taxon>
        <taxon>Chitinophaga</taxon>
    </lineage>
</organism>
<keyword evidence="2" id="KW-1185">Reference proteome</keyword>